<dbReference type="InterPro" id="IPR017441">
    <property type="entry name" value="Protein_kinase_ATP_BS"/>
</dbReference>
<dbReference type="FunFam" id="3.30.200.20:FF:000714">
    <property type="entry name" value="Nitrogen permease regulator"/>
    <property type="match status" value="1"/>
</dbReference>
<feature type="region of interest" description="Disordered" evidence="4">
    <location>
        <begin position="647"/>
        <end position="689"/>
    </location>
</feature>
<evidence type="ECO:0000256" key="4">
    <source>
        <dbReference type="SAM" id="MobiDB-lite"/>
    </source>
</evidence>
<feature type="compositionally biased region" description="Polar residues" evidence="4">
    <location>
        <begin position="356"/>
        <end position="365"/>
    </location>
</feature>
<keyword evidence="7" id="KW-1185">Reference proteome</keyword>
<dbReference type="Gene3D" id="1.10.510.10">
    <property type="entry name" value="Transferase(Phosphotransferase) domain 1"/>
    <property type="match status" value="1"/>
</dbReference>
<keyword evidence="1 3" id="KW-0547">Nucleotide-binding</keyword>
<dbReference type="PROSITE" id="PS00108">
    <property type="entry name" value="PROTEIN_KINASE_ST"/>
    <property type="match status" value="1"/>
</dbReference>
<dbReference type="InterPro" id="IPR000719">
    <property type="entry name" value="Prot_kinase_dom"/>
</dbReference>
<feature type="region of interest" description="Disordered" evidence="4">
    <location>
        <begin position="1"/>
        <end position="53"/>
    </location>
</feature>
<name>A0A1G4JZD3_9SACH</name>
<feature type="compositionally biased region" description="Low complexity" evidence="4">
    <location>
        <begin position="110"/>
        <end position="130"/>
    </location>
</feature>
<dbReference type="PROSITE" id="PS00107">
    <property type="entry name" value="PROTEIN_KINASE_ATP"/>
    <property type="match status" value="1"/>
</dbReference>
<dbReference type="SUPFAM" id="SSF56112">
    <property type="entry name" value="Protein kinase-like (PK-like)"/>
    <property type="match status" value="1"/>
</dbReference>
<dbReference type="Gene3D" id="3.30.200.20">
    <property type="entry name" value="Phosphorylase Kinase, domain 1"/>
    <property type="match status" value="1"/>
</dbReference>
<reference evidence="7" key="1">
    <citation type="submission" date="2016-03" db="EMBL/GenBank/DDBJ databases">
        <authorList>
            <person name="Devillers Hugo."/>
        </authorList>
    </citation>
    <scope>NUCLEOTIDE SEQUENCE [LARGE SCALE GENOMIC DNA]</scope>
</reference>
<dbReference type="FunFam" id="1.10.510.10:FF:000919">
    <property type="entry name" value="NPR1p Protein kinase"/>
    <property type="match status" value="1"/>
</dbReference>
<dbReference type="SMART" id="SM00220">
    <property type="entry name" value="S_TKc"/>
    <property type="match status" value="1"/>
</dbReference>
<feature type="compositionally biased region" description="Polar residues" evidence="4">
    <location>
        <begin position="307"/>
        <end position="329"/>
    </location>
</feature>
<evidence type="ECO:0000256" key="3">
    <source>
        <dbReference type="PROSITE-ProRule" id="PRU10141"/>
    </source>
</evidence>
<proteinExistence type="predicted"/>
<dbReference type="Proteomes" id="UP000191144">
    <property type="component" value="Chromosome F"/>
</dbReference>
<dbReference type="GO" id="GO:0035556">
    <property type="term" value="P:intracellular signal transduction"/>
    <property type="evidence" value="ECO:0007669"/>
    <property type="project" value="TreeGrafter"/>
</dbReference>
<protein>
    <submittedName>
        <fullName evidence="6">LAME_0F16688g1_1</fullName>
    </submittedName>
</protein>
<dbReference type="InterPro" id="IPR008271">
    <property type="entry name" value="Ser/Thr_kinase_AS"/>
</dbReference>
<dbReference type="PANTHER" id="PTHR24346:SF51">
    <property type="entry name" value="PAS DOMAIN-CONTAINING SERINE_THREONINE-PROTEIN KINASE"/>
    <property type="match status" value="1"/>
</dbReference>
<dbReference type="EMBL" id="LT598477">
    <property type="protein sequence ID" value="SCU96569.1"/>
    <property type="molecule type" value="Genomic_DNA"/>
</dbReference>
<dbReference type="GO" id="GO:0004674">
    <property type="term" value="F:protein serine/threonine kinase activity"/>
    <property type="evidence" value="ECO:0007669"/>
    <property type="project" value="TreeGrafter"/>
</dbReference>
<keyword evidence="2 3" id="KW-0067">ATP-binding</keyword>
<dbReference type="InterPro" id="IPR011009">
    <property type="entry name" value="Kinase-like_dom_sf"/>
</dbReference>
<feature type="compositionally biased region" description="Low complexity" evidence="4">
    <location>
        <begin position="661"/>
        <end position="686"/>
    </location>
</feature>
<evidence type="ECO:0000313" key="6">
    <source>
        <dbReference type="EMBL" id="SCU96569.1"/>
    </source>
</evidence>
<dbReference type="AlphaFoldDB" id="A0A1G4JZD3"/>
<feature type="region of interest" description="Disordered" evidence="4">
    <location>
        <begin position="752"/>
        <end position="771"/>
    </location>
</feature>
<dbReference type="PANTHER" id="PTHR24346">
    <property type="entry name" value="MAP/MICROTUBULE AFFINITY-REGULATING KINASE"/>
    <property type="match status" value="1"/>
</dbReference>
<dbReference type="GO" id="GO:0005524">
    <property type="term" value="F:ATP binding"/>
    <property type="evidence" value="ECO:0007669"/>
    <property type="project" value="UniProtKB-UniRule"/>
</dbReference>
<feature type="compositionally biased region" description="Polar residues" evidence="4">
    <location>
        <begin position="25"/>
        <end position="37"/>
    </location>
</feature>
<dbReference type="PROSITE" id="PS50011">
    <property type="entry name" value="PROTEIN_KINASE_DOM"/>
    <property type="match status" value="1"/>
</dbReference>
<sequence>MSSLTKLLQEKRKNEATSAAGPAQQRLQELANTTAGASQDIPEEVGLSESDLTRQPEFLSSFIASNSAHTATFSESLKDRERPTPLSVESRGGTDGIPGAGGAANGGGFSSSPAAGGFAPGSLSSSSQAGYLSRGKPMPSLSSTIPYSVPNSNASTATVTAGNGYGFAPNSAGVAPGSSASSLSSSYLENSGLMPHNVSAIDSNVISSPKVDSVEPRFIISKQKFQKASQNNAANLYSSSQTGSVPRSSSISSQLGNLFLNKNGKDLTITTPTHASQSRDIPGISMPASSAYGSSIPKPMRARRSSLYGSSRQPSGSFQDSFIGSPSSLHEQHPNQYIPRSRHSSFADLKRFFKKGQSQQMSASPNTPPVSAGGNISSHTSNTSSFEPGSYNSTGDTIYTNQQSPALPFSKRYAKTGENLGAGAGGSVRLFKRIPDNKVVAVKEFRSKFEHEIKRDYVKKITSEYCIGTTLRHPNIIETVEIVYDNNRILQVMEYCDYDLFAIVMSNKMSHEEICCCFKQILTGIQYLHSMGLAHRDLKLDNCVINKDGIVKLIDFGAAAVFSYPFSKNLVESSGIVGSDPYLAPEVCIFSKYDPRPVDIWSAAIIFACMVLKKFPWKIPKLKDNSFKLFCSGRNCDSLSALVVRTPESAPEPPSYDNVINGNSASPIPPASSNNPSDPDNPNIGPQRLLSSLPEECQHIIGRMVDLAPACRASIEEIMQDPWVESIDMCEVVDDGFSTKIIPGVDHKHTQVDQSEAHIAGLEKKKKKQNR</sequence>
<evidence type="ECO:0000259" key="5">
    <source>
        <dbReference type="PROSITE" id="PS50011"/>
    </source>
</evidence>
<dbReference type="GO" id="GO:0045719">
    <property type="term" value="P:negative regulation of glycogen biosynthetic process"/>
    <property type="evidence" value="ECO:0007669"/>
    <property type="project" value="TreeGrafter"/>
</dbReference>
<dbReference type="OrthoDB" id="6513151at2759"/>
<feature type="compositionally biased region" description="Gly residues" evidence="4">
    <location>
        <begin position="93"/>
        <end position="109"/>
    </location>
</feature>
<dbReference type="GO" id="GO:0005634">
    <property type="term" value="C:nucleus"/>
    <property type="evidence" value="ECO:0007669"/>
    <property type="project" value="TreeGrafter"/>
</dbReference>
<feature type="region of interest" description="Disordered" evidence="4">
    <location>
        <begin position="355"/>
        <end position="403"/>
    </location>
</feature>
<feature type="domain" description="Protein kinase" evidence="5">
    <location>
        <begin position="414"/>
        <end position="724"/>
    </location>
</feature>
<gene>
    <name evidence="6" type="ORF">LAME_0F16688G</name>
</gene>
<dbReference type="Pfam" id="PF00069">
    <property type="entry name" value="Pkinase"/>
    <property type="match status" value="1"/>
</dbReference>
<evidence type="ECO:0000256" key="1">
    <source>
        <dbReference type="ARBA" id="ARBA00022741"/>
    </source>
</evidence>
<evidence type="ECO:0000313" key="7">
    <source>
        <dbReference type="Proteomes" id="UP000191144"/>
    </source>
</evidence>
<accession>A0A1G4JZD3</accession>
<feature type="compositionally biased region" description="Polar residues" evidence="4">
    <location>
        <begin position="374"/>
        <end position="403"/>
    </location>
</feature>
<dbReference type="CDD" id="cd13994">
    <property type="entry name" value="STKc_HAL4_like"/>
    <property type="match status" value="1"/>
</dbReference>
<feature type="region of interest" description="Disordered" evidence="4">
    <location>
        <begin position="70"/>
        <end position="137"/>
    </location>
</feature>
<organism evidence="6 7">
    <name type="scientific">Lachancea meyersii CBS 8951</name>
    <dbReference type="NCBI Taxonomy" id="1266667"/>
    <lineage>
        <taxon>Eukaryota</taxon>
        <taxon>Fungi</taxon>
        <taxon>Dikarya</taxon>
        <taxon>Ascomycota</taxon>
        <taxon>Saccharomycotina</taxon>
        <taxon>Saccharomycetes</taxon>
        <taxon>Saccharomycetales</taxon>
        <taxon>Saccharomycetaceae</taxon>
        <taxon>Lachancea</taxon>
    </lineage>
</organism>
<feature type="region of interest" description="Disordered" evidence="4">
    <location>
        <begin position="272"/>
        <end position="341"/>
    </location>
</feature>
<feature type="binding site" evidence="3">
    <location>
        <position position="443"/>
    </location>
    <ligand>
        <name>ATP</name>
        <dbReference type="ChEBI" id="CHEBI:30616"/>
    </ligand>
</feature>
<evidence type="ECO:0000256" key="2">
    <source>
        <dbReference type="ARBA" id="ARBA00022840"/>
    </source>
</evidence>
<dbReference type="GO" id="GO:0005829">
    <property type="term" value="C:cytosol"/>
    <property type="evidence" value="ECO:0007669"/>
    <property type="project" value="TreeGrafter"/>
</dbReference>